<evidence type="ECO:0000313" key="2">
    <source>
        <dbReference type="Proteomes" id="UP000503349"/>
    </source>
</evidence>
<keyword evidence="2" id="KW-1185">Reference proteome</keyword>
<evidence type="ECO:0000313" key="1">
    <source>
        <dbReference type="EMBL" id="KAF3687129.1"/>
    </source>
</evidence>
<name>A0A6G1PA90_CHAAH</name>
<dbReference type="EMBL" id="CM015714">
    <property type="protein sequence ID" value="KAF3687129.1"/>
    <property type="molecule type" value="Genomic_DNA"/>
</dbReference>
<dbReference type="Proteomes" id="UP000503349">
    <property type="component" value="Chromosome 3"/>
</dbReference>
<reference evidence="1 2" key="1">
    <citation type="submission" date="2019-02" db="EMBL/GenBank/DDBJ databases">
        <title>Opniocepnalus argus genome.</title>
        <authorList>
            <person name="Zhou C."/>
            <person name="Xiao S."/>
        </authorList>
    </citation>
    <scope>NUCLEOTIDE SEQUENCE [LARGE SCALE GENOMIC DNA]</scope>
    <source>
        <strain evidence="1">OARG1902GOOAL</strain>
        <tissue evidence="1">Muscle</tissue>
    </source>
</reference>
<protein>
    <submittedName>
        <fullName evidence="1">Uncharacterized protein</fullName>
    </submittedName>
</protein>
<organism evidence="1 2">
    <name type="scientific">Channa argus</name>
    <name type="common">Northern snakehead</name>
    <name type="synonym">Ophicephalus argus</name>
    <dbReference type="NCBI Taxonomy" id="215402"/>
    <lineage>
        <taxon>Eukaryota</taxon>
        <taxon>Metazoa</taxon>
        <taxon>Chordata</taxon>
        <taxon>Craniata</taxon>
        <taxon>Vertebrata</taxon>
        <taxon>Euteleostomi</taxon>
        <taxon>Actinopterygii</taxon>
        <taxon>Neopterygii</taxon>
        <taxon>Teleostei</taxon>
        <taxon>Neoteleostei</taxon>
        <taxon>Acanthomorphata</taxon>
        <taxon>Anabantaria</taxon>
        <taxon>Anabantiformes</taxon>
        <taxon>Channoidei</taxon>
        <taxon>Channidae</taxon>
        <taxon>Channa</taxon>
    </lineage>
</organism>
<gene>
    <name evidence="1" type="ORF">EXN66_Car002801</name>
</gene>
<accession>A0A6G1PA90</accession>
<dbReference type="AlphaFoldDB" id="A0A6G1PA90"/>
<reference evidence="2" key="2">
    <citation type="submission" date="2019-02" db="EMBL/GenBank/DDBJ databases">
        <title>Opniocepnalus argus Var Kimnra genome.</title>
        <authorList>
            <person name="Zhou C."/>
            <person name="Xiao S."/>
        </authorList>
    </citation>
    <scope>NUCLEOTIDE SEQUENCE [LARGE SCALE GENOMIC DNA]</scope>
</reference>
<proteinExistence type="predicted"/>
<sequence>MESTRELDLYYGAFKVLDETGISSDQNEKLGNKHQEISQSTSFCFTSDSSNIFSGCSLLSFTGFK</sequence>